<dbReference type="Proteomes" id="UP000186817">
    <property type="component" value="Unassembled WGS sequence"/>
</dbReference>
<evidence type="ECO:0000313" key="3">
    <source>
        <dbReference type="Proteomes" id="UP000186817"/>
    </source>
</evidence>
<organism evidence="2 3">
    <name type="scientific">Symbiodinium microadriaticum</name>
    <name type="common">Dinoflagellate</name>
    <name type="synonym">Zooxanthella microadriatica</name>
    <dbReference type="NCBI Taxonomy" id="2951"/>
    <lineage>
        <taxon>Eukaryota</taxon>
        <taxon>Sar</taxon>
        <taxon>Alveolata</taxon>
        <taxon>Dinophyceae</taxon>
        <taxon>Suessiales</taxon>
        <taxon>Symbiodiniaceae</taxon>
        <taxon>Symbiodinium</taxon>
    </lineage>
</organism>
<feature type="region of interest" description="Disordered" evidence="1">
    <location>
        <begin position="1"/>
        <end position="37"/>
    </location>
</feature>
<accession>A0A1Q9BWJ2</accession>
<reference evidence="2 3" key="1">
    <citation type="submission" date="2016-02" db="EMBL/GenBank/DDBJ databases">
        <title>Genome analysis of coral dinoflagellate symbionts highlights evolutionary adaptations to a symbiotic lifestyle.</title>
        <authorList>
            <person name="Aranda M."/>
            <person name="Li Y."/>
            <person name="Liew Y.J."/>
            <person name="Baumgarten S."/>
            <person name="Simakov O."/>
            <person name="Wilson M."/>
            <person name="Piel J."/>
            <person name="Ashoor H."/>
            <person name="Bougouffa S."/>
            <person name="Bajic V.B."/>
            <person name="Ryu T."/>
            <person name="Ravasi T."/>
            <person name="Bayer T."/>
            <person name="Micklem G."/>
            <person name="Kim H."/>
            <person name="Bhak J."/>
            <person name="Lajeunesse T.C."/>
            <person name="Voolstra C.R."/>
        </authorList>
    </citation>
    <scope>NUCLEOTIDE SEQUENCE [LARGE SCALE GENOMIC DNA]</scope>
    <source>
        <strain evidence="2 3">CCMP2467</strain>
    </source>
</reference>
<gene>
    <name evidence="2" type="ORF">AK812_SmicGene45258</name>
</gene>
<name>A0A1Q9BWJ2_SYMMI</name>
<protein>
    <submittedName>
        <fullName evidence="2">Uncharacterized protein</fullName>
    </submittedName>
</protein>
<keyword evidence="3" id="KW-1185">Reference proteome</keyword>
<dbReference type="AlphaFoldDB" id="A0A1Q9BWJ2"/>
<comment type="caution">
    <text evidence="2">The sequence shown here is derived from an EMBL/GenBank/DDBJ whole genome shotgun (WGS) entry which is preliminary data.</text>
</comment>
<evidence type="ECO:0000256" key="1">
    <source>
        <dbReference type="SAM" id="MobiDB-lite"/>
    </source>
</evidence>
<dbReference type="EMBL" id="LSRX01002893">
    <property type="protein sequence ID" value="OLP75025.1"/>
    <property type="molecule type" value="Genomic_DNA"/>
</dbReference>
<sequence length="71" mass="7800">MDQAPPSDEQELHAAYHTPTKPASPRSLSRGMSAQSSLDVMGIHRRLTISTAETLGPRPPLRRQFGEVMTT</sequence>
<feature type="compositionally biased region" description="Polar residues" evidence="1">
    <location>
        <begin position="26"/>
        <end position="37"/>
    </location>
</feature>
<proteinExistence type="predicted"/>
<evidence type="ECO:0000313" key="2">
    <source>
        <dbReference type="EMBL" id="OLP75025.1"/>
    </source>
</evidence>
<feature type="region of interest" description="Disordered" evidence="1">
    <location>
        <begin position="50"/>
        <end position="71"/>
    </location>
</feature>